<evidence type="ECO:0000256" key="9">
    <source>
        <dbReference type="ARBA" id="ARBA00022989"/>
    </source>
</evidence>
<comment type="caution">
    <text evidence="20">The sequence shown here is derived from an EMBL/GenBank/DDBJ whole genome shotgun (WGS) entry which is preliminary data.</text>
</comment>
<accession>A0AAV7JCV9</accession>
<evidence type="ECO:0000256" key="1">
    <source>
        <dbReference type="ARBA" id="ARBA00004141"/>
    </source>
</evidence>
<evidence type="ECO:0000256" key="5">
    <source>
        <dbReference type="ARBA" id="ARBA00022516"/>
    </source>
</evidence>
<gene>
    <name evidence="20" type="ORF">LOD99_12720</name>
</gene>
<keyword evidence="21" id="KW-1185">Reference proteome</keyword>
<comment type="similarity">
    <text evidence="4">Belongs to the membrane-bound acyltransferase family.</text>
</comment>
<evidence type="ECO:0000256" key="4">
    <source>
        <dbReference type="ARBA" id="ARBA00010323"/>
    </source>
</evidence>
<feature type="transmembrane region" description="Helical" evidence="19">
    <location>
        <begin position="209"/>
        <end position="230"/>
    </location>
</feature>
<keyword evidence="13" id="KW-1208">Phospholipid metabolism</keyword>
<dbReference type="PANTHER" id="PTHR13906">
    <property type="entry name" value="PORCUPINE"/>
    <property type="match status" value="1"/>
</dbReference>
<keyword evidence="7 19" id="KW-0812">Transmembrane</keyword>
<keyword evidence="5" id="KW-0444">Lipid biosynthesis</keyword>
<evidence type="ECO:0000256" key="6">
    <source>
        <dbReference type="ARBA" id="ARBA00022679"/>
    </source>
</evidence>
<sequence>MDPAPKIALIVGIDEGGTRILLTLIASFIFGYPYNLMTRKLSPNLQHTLNAITGIAFMYYCIGVGIIHCLFDICVIAILLNLAGGTLASVFITWLLVFGHLLWGYTHVLLEDSEVRNWTTPHTVITLKLIGLATSLYDAKTGKKINEKSSIDCQFALNSSRVQVMEVLGFCCLFCSCIVGPQIPFRRYREFINGTLYDREKVGGNMSYALNRLGIAIFYSIIYVIISLYIPPVKYLLTPMFERQALWKKILLSAAQFYFFYKQFTFVWLMAETGCITYGISYVKEDSGHHWRGCACVFPLKWETATSGRDLAYAMNISVNTWVIYYIYKRLMPYIGPLLSQIAMALFICIWHGLYPGIFFPFLHQIPLIYFDRIVHKYIETFYGKPNDWSVPSQVVFTLTYVVYLNIYEGFEVPFALLTLENTLQFYKAVNYYGFYINLIEIPIGIFLNHLIRSSELKTLKKSQ</sequence>
<evidence type="ECO:0000256" key="13">
    <source>
        <dbReference type="ARBA" id="ARBA00023264"/>
    </source>
</evidence>
<evidence type="ECO:0000256" key="11">
    <source>
        <dbReference type="ARBA" id="ARBA00023136"/>
    </source>
</evidence>
<evidence type="ECO:0000256" key="18">
    <source>
        <dbReference type="ARBA" id="ARBA00039721"/>
    </source>
</evidence>
<evidence type="ECO:0000313" key="21">
    <source>
        <dbReference type="Proteomes" id="UP001165289"/>
    </source>
</evidence>
<keyword evidence="12" id="KW-0594">Phospholipid biosynthesis</keyword>
<evidence type="ECO:0000256" key="7">
    <source>
        <dbReference type="ARBA" id="ARBA00022692"/>
    </source>
</evidence>
<evidence type="ECO:0000256" key="14">
    <source>
        <dbReference type="ARBA" id="ARBA00023315"/>
    </source>
</evidence>
<organism evidence="20 21">
    <name type="scientific">Oopsacas minuta</name>
    <dbReference type="NCBI Taxonomy" id="111878"/>
    <lineage>
        <taxon>Eukaryota</taxon>
        <taxon>Metazoa</taxon>
        <taxon>Porifera</taxon>
        <taxon>Hexactinellida</taxon>
        <taxon>Hexasterophora</taxon>
        <taxon>Lyssacinosida</taxon>
        <taxon>Leucopsacidae</taxon>
        <taxon>Oopsacas</taxon>
    </lineage>
</organism>
<feature type="transmembrane region" description="Helical" evidence="19">
    <location>
        <begin position="87"/>
        <end position="106"/>
    </location>
</feature>
<keyword evidence="8" id="KW-0256">Endoplasmic reticulum</keyword>
<dbReference type="EMBL" id="JAKMXF010000354">
    <property type="protein sequence ID" value="KAI6646599.1"/>
    <property type="molecule type" value="Genomic_DNA"/>
</dbReference>
<dbReference type="EC" id="2.3.1.n6" evidence="17"/>
<dbReference type="GO" id="GO:0030258">
    <property type="term" value="P:lipid modification"/>
    <property type="evidence" value="ECO:0007669"/>
    <property type="project" value="TreeGrafter"/>
</dbReference>
<keyword evidence="9 19" id="KW-1133">Transmembrane helix</keyword>
<evidence type="ECO:0000256" key="2">
    <source>
        <dbReference type="ARBA" id="ARBA00004240"/>
    </source>
</evidence>
<dbReference type="GO" id="GO:0006656">
    <property type="term" value="P:phosphatidylcholine biosynthetic process"/>
    <property type="evidence" value="ECO:0007669"/>
    <property type="project" value="TreeGrafter"/>
</dbReference>
<reference evidence="20 21" key="1">
    <citation type="journal article" date="2023" name="BMC Biol.">
        <title>The compact genome of the sponge Oopsacas minuta (Hexactinellida) is lacking key metazoan core genes.</title>
        <authorList>
            <person name="Santini S."/>
            <person name="Schenkelaars Q."/>
            <person name="Jourda C."/>
            <person name="Duchesne M."/>
            <person name="Belahbib H."/>
            <person name="Rocher C."/>
            <person name="Selva M."/>
            <person name="Riesgo A."/>
            <person name="Vervoort M."/>
            <person name="Leys S.P."/>
            <person name="Kodjabachian L."/>
            <person name="Le Bivic A."/>
            <person name="Borchiellini C."/>
            <person name="Claverie J.M."/>
            <person name="Renard E."/>
        </authorList>
    </citation>
    <scope>NUCLEOTIDE SEQUENCE [LARGE SCALE GENOMIC DNA]</scope>
    <source>
        <strain evidence="20">SPO-2</strain>
    </source>
</reference>
<name>A0AAV7JCV9_9METZ</name>
<dbReference type="GO" id="GO:0016020">
    <property type="term" value="C:membrane"/>
    <property type="evidence" value="ECO:0007669"/>
    <property type="project" value="UniProtKB-SubCell"/>
</dbReference>
<evidence type="ECO:0000256" key="19">
    <source>
        <dbReference type="SAM" id="Phobius"/>
    </source>
</evidence>
<feature type="transmembrane region" description="Helical" evidence="19">
    <location>
        <begin position="57"/>
        <end position="80"/>
    </location>
</feature>
<dbReference type="Pfam" id="PF03062">
    <property type="entry name" value="MBOAT"/>
    <property type="match status" value="1"/>
</dbReference>
<dbReference type="Proteomes" id="UP001165289">
    <property type="component" value="Unassembled WGS sequence"/>
</dbReference>
<evidence type="ECO:0000256" key="3">
    <source>
        <dbReference type="ARBA" id="ARBA00005074"/>
    </source>
</evidence>
<evidence type="ECO:0000256" key="17">
    <source>
        <dbReference type="ARBA" id="ARBA00038923"/>
    </source>
</evidence>
<evidence type="ECO:0000256" key="16">
    <source>
        <dbReference type="ARBA" id="ARBA00026120"/>
    </source>
</evidence>
<feature type="transmembrane region" description="Helical" evidence="19">
    <location>
        <begin position="335"/>
        <end position="354"/>
    </location>
</feature>
<dbReference type="InterPro" id="IPR004299">
    <property type="entry name" value="MBOAT_fam"/>
</dbReference>
<evidence type="ECO:0000256" key="8">
    <source>
        <dbReference type="ARBA" id="ARBA00022824"/>
    </source>
</evidence>
<comment type="pathway">
    <text evidence="3">Lipid metabolism; phospholipid metabolism.</text>
</comment>
<comment type="pathway">
    <text evidence="15">Phospholipid metabolism.</text>
</comment>
<keyword evidence="14 20" id="KW-0012">Acyltransferase</keyword>
<keyword evidence="11 19" id="KW-0472">Membrane</keyword>
<protein>
    <recommendedName>
        <fullName evidence="18">Lysophospholipid acyltransferase 5</fullName>
        <ecNumber evidence="16">2.3.1.23</ecNumber>
        <ecNumber evidence="17">2.3.1.n6</ecNumber>
    </recommendedName>
</protein>
<keyword evidence="6" id="KW-0808">Transferase</keyword>
<dbReference type="GO" id="GO:0047184">
    <property type="term" value="F:1-acylglycerophosphocholine O-acyltransferase activity"/>
    <property type="evidence" value="ECO:0007669"/>
    <property type="project" value="UniProtKB-EC"/>
</dbReference>
<dbReference type="GO" id="GO:0005783">
    <property type="term" value="C:endoplasmic reticulum"/>
    <property type="evidence" value="ECO:0007669"/>
    <property type="project" value="UniProtKB-SubCell"/>
</dbReference>
<dbReference type="EC" id="2.3.1.23" evidence="16"/>
<dbReference type="GO" id="GO:0071617">
    <property type="term" value="F:lysophospholipid acyltransferase activity"/>
    <property type="evidence" value="ECO:0007669"/>
    <property type="project" value="TreeGrafter"/>
</dbReference>
<evidence type="ECO:0000256" key="10">
    <source>
        <dbReference type="ARBA" id="ARBA00023098"/>
    </source>
</evidence>
<evidence type="ECO:0000313" key="20">
    <source>
        <dbReference type="EMBL" id="KAI6646599.1"/>
    </source>
</evidence>
<dbReference type="PANTHER" id="PTHR13906:SF14">
    <property type="entry name" value="LYSOPHOSPHOLIPID ACYLTRANSFERASE 5"/>
    <property type="match status" value="1"/>
</dbReference>
<evidence type="ECO:0000256" key="15">
    <source>
        <dbReference type="ARBA" id="ARBA00025707"/>
    </source>
</evidence>
<feature type="transmembrane region" description="Helical" evidence="19">
    <location>
        <begin position="433"/>
        <end position="452"/>
    </location>
</feature>
<dbReference type="AlphaFoldDB" id="A0AAV7JCV9"/>
<comment type="subcellular location">
    <subcellularLocation>
        <location evidence="2">Endoplasmic reticulum</location>
    </subcellularLocation>
    <subcellularLocation>
        <location evidence="1">Membrane</location>
        <topology evidence="1">Multi-pass membrane protein</topology>
    </subcellularLocation>
</comment>
<dbReference type="InterPro" id="IPR049941">
    <property type="entry name" value="LPLAT_7/PORCN-like"/>
</dbReference>
<evidence type="ECO:0000256" key="12">
    <source>
        <dbReference type="ARBA" id="ARBA00023209"/>
    </source>
</evidence>
<proteinExistence type="inferred from homology"/>
<keyword evidence="10" id="KW-0443">Lipid metabolism</keyword>